<name>A0A8H4MAN1_9EURO</name>
<dbReference type="Proteomes" id="UP000653565">
    <property type="component" value="Unassembled WGS sequence"/>
</dbReference>
<keyword evidence="3" id="KW-1185">Reference proteome</keyword>
<dbReference type="AlphaFoldDB" id="A0A8H4MAN1"/>
<sequence>MSHRQRKADTCQEDGRRYSDSTSPPESNATRKARAPSSVGDQETQRPRIERTEAGNNLYVRWLTGDRLNNSYTLHAPISMNMATLQKATKRTYAETVQPIQQTTRRTDAAAVRRLRSGDYGITFTKSADWWQINNHWVIMVLALKLALTPVPIPCSPKASKRCC</sequence>
<comment type="caution">
    <text evidence="2">The sequence shown here is derived from an EMBL/GenBank/DDBJ whole genome shotgun (WGS) entry which is preliminary data.</text>
</comment>
<gene>
    <name evidence="2" type="ORF">CNMCM6805_004638</name>
</gene>
<dbReference type="EMBL" id="JAAAPX010000024">
    <property type="protein sequence ID" value="KAF4240834.1"/>
    <property type="molecule type" value="Genomic_DNA"/>
</dbReference>
<organism evidence="2 3">
    <name type="scientific">Aspergillus fumigatiaffinis</name>
    <dbReference type="NCBI Taxonomy" id="340414"/>
    <lineage>
        <taxon>Eukaryota</taxon>
        <taxon>Fungi</taxon>
        <taxon>Dikarya</taxon>
        <taxon>Ascomycota</taxon>
        <taxon>Pezizomycotina</taxon>
        <taxon>Eurotiomycetes</taxon>
        <taxon>Eurotiomycetidae</taxon>
        <taxon>Eurotiales</taxon>
        <taxon>Aspergillaceae</taxon>
        <taxon>Aspergillus</taxon>
        <taxon>Aspergillus subgen. Fumigati</taxon>
    </lineage>
</organism>
<accession>A0A8H4MAN1</accession>
<protein>
    <submittedName>
        <fullName evidence="2">Uncharacterized protein</fullName>
    </submittedName>
</protein>
<proteinExistence type="predicted"/>
<evidence type="ECO:0000313" key="2">
    <source>
        <dbReference type="EMBL" id="KAF4240834.1"/>
    </source>
</evidence>
<evidence type="ECO:0000313" key="3">
    <source>
        <dbReference type="Proteomes" id="UP000653565"/>
    </source>
</evidence>
<feature type="compositionally biased region" description="Polar residues" evidence="1">
    <location>
        <begin position="20"/>
        <end position="30"/>
    </location>
</feature>
<feature type="region of interest" description="Disordered" evidence="1">
    <location>
        <begin position="1"/>
        <end position="52"/>
    </location>
</feature>
<reference evidence="2" key="2">
    <citation type="submission" date="2020-04" db="EMBL/GenBank/DDBJ databases">
        <authorList>
            <person name="Santos R.A.C."/>
            <person name="Steenwyk J.L."/>
            <person name="Rivero-Menendez O."/>
            <person name="Mead M.E."/>
            <person name="Silva L.P."/>
            <person name="Bastos R.W."/>
            <person name="Alastruey-Izquierdo A."/>
            <person name="Goldman G.H."/>
            <person name="Rokas A."/>
        </authorList>
    </citation>
    <scope>NUCLEOTIDE SEQUENCE</scope>
    <source>
        <strain evidence="2">CNM-CM6805</strain>
    </source>
</reference>
<evidence type="ECO:0000256" key="1">
    <source>
        <dbReference type="SAM" id="MobiDB-lite"/>
    </source>
</evidence>
<feature type="compositionally biased region" description="Basic and acidic residues" evidence="1">
    <location>
        <begin position="43"/>
        <end position="52"/>
    </location>
</feature>
<feature type="compositionally biased region" description="Basic and acidic residues" evidence="1">
    <location>
        <begin position="7"/>
        <end position="19"/>
    </location>
</feature>
<reference evidence="2" key="1">
    <citation type="journal article" date="2020" name="bioRxiv">
        <title>Genomic and phenotypic heterogeneity of clinical isolates of the human pathogens Aspergillus fumigatus, Aspergillus lentulus and Aspergillus fumigatiaffinis.</title>
        <authorList>
            <person name="dos Santos R.A.C."/>
            <person name="Steenwyk J.L."/>
            <person name="Rivero-Menendez O."/>
            <person name="Mead M.E."/>
            <person name="Silva L.P."/>
            <person name="Bastos R.W."/>
            <person name="Alastruey-Izquierdo A."/>
            <person name="Goldman G.H."/>
            <person name="Rokas A."/>
        </authorList>
    </citation>
    <scope>NUCLEOTIDE SEQUENCE</scope>
    <source>
        <strain evidence="2">CNM-CM6805</strain>
    </source>
</reference>